<evidence type="ECO:0000313" key="3">
    <source>
        <dbReference type="EMBL" id="NOL50324.1"/>
    </source>
</evidence>
<dbReference type="PROSITE" id="PS51257">
    <property type="entry name" value="PROKAR_LIPOPROTEIN"/>
    <property type="match status" value="1"/>
</dbReference>
<evidence type="ECO:0000313" key="4">
    <source>
        <dbReference type="Proteomes" id="UP000541421"/>
    </source>
</evidence>
<gene>
    <name evidence="3" type="ORF">HKX40_09305</name>
</gene>
<evidence type="ECO:0000256" key="2">
    <source>
        <dbReference type="SAM" id="SignalP"/>
    </source>
</evidence>
<comment type="caution">
    <text evidence="3">The sequence shown here is derived from an EMBL/GenBank/DDBJ whole genome shotgun (WGS) entry which is preliminary data.</text>
</comment>
<evidence type="ECO:0000256" key="1">
    <source>
        <dbReference type="SAM" id="MobiDB-lite"/>
    </source>
</evidence>
<feature type="region of interest" description="Disordered" evidence="1">
    <location>
        <begin position="24"/>
        <end position="54"/>
    </location>
</feature>
<organism evidence="3 4">
    <name type="scientific">Pelistega europaea</name>
    <dbReference type="NCBI Taxonomy" id="106147"/>
    <lineage>
        <taxon>Bacteria</taxon>
        <taxon>Pseudomonadati</taxon>
        <taxon>Pseudomonadota</taxon>
        <taxon>Betaproteobacteria</taxon>
        <taxon>Burkholderiales</taxon>
        <taxon>Alcaligenaceae</taxon>
        <taxon>Pelistega</taxon>
    </lineage>
</organism>
<protein>
    <recommendedName>
        <fullName evidence="5">Lipoprotein</fullName>
    </recommendedName>
</protein>
<reference evidence="3 4" key="1">
    <citation type="submission" date="2020-05" db="EMBL/GenBank/DDBJ databases">
        <authorList>
            <person name="Niu N."/>
        </authorList>
    </citation>
    <scope>NUCLEOTIDE SEQUENCE [LARGE SCALE GENOMIC DNA]</scope>
    <source>
        <strain evidence="3 4">LMG10982</strain>
    </source>
</reference>
<feature type="compositionally biased region" description="Low complexity" evidence="1">
    <location>
        <begin position="40"/>
        <end position="54"/>
    </location>
</feature>
<feature type="signal peptide" evidence="2">
    <location>
        <begin position="1"/>
        <end position="21"/>
    </location>
</feature>
<proteinExistence type="predicted"/>
<name>A0A7Y4P6W1_9BURK</name>
<dbReference type="RefSeq" id="WP_171589303.1">
    <property type="nucleotide sequence ID" value="NZ_JABGBO010000010.1"/>
</dbReference>
<keyword evidence="2" id="KW-0732">Signal</keyword>
<sequence length="54" mass="5663">MKKIIPFLFACSLLAACSNGAYSNAPAKPQDIPPPTDLLAPQQVPQAAQPTAQQ</sequence>
<dbReference type="EMBL" id="JABGBO010000010">
    <property type="protein sequence ID" value="NOL50324.1"/>
    <property type="molecule type" value="Genomic_DNA"/>
</dbReference>
<evidence type="ECO:0008006" key="5">
    <source>
        <dbReference type="Google" id="ProtNLM"/>
    </source>
</evidence>
<dbReference type="AlphaFoldDB" id="A0A7Y4P6W1"/>
<feature type="chain" id="PRO_5030782850" description="Lipoprotein" evidence="2">
    <location>
        <begin position="22"/>
        <end position="54"/>
    </location>
</feature>
<dbReference type="Proteomes" id="UP000541421">
    <property type="component" value="Unassembled WGS sequence"/>
</dbReference>
<keyword evidence="4" id="KW-1185">Reference proteome</keyword>
<accession>A0A7Y4P6W1</accession>